<feature type="region of interest" description="Disordered" evidence="1">
    <location>
        <begin position="24"/>
        <end position="49"/>
    </location>
</feature>
<evidence type="ECO:0000313" key="3">
    <source>
        <dbReference type="Proteomes" id="UP000234845"/>
    </source>
</evidence>
<sequence>MSPILLQTDQEEFTMKTLHVLRHARSEPAGPGVADRERGLDEQGEEDARRMGAALAERILPQPLVVSPARRAQLTLAGLCEGWPALAPMPHRTEDKLYSLTTGELVAWLQQQPDSETSLFLLGHNPTLSELVNHLASDAVAVTLPTTGYVQLQLPIEHWQELDRGCGERVLQLGPATV</sequence>
<comment type="caution">
    <text evidence="2">The sequence shown here is derived from an EMBL/GenBank/DDBJ whole genome shotgun (WGS) entry which is preliminary data.</text>
</comment>
<dbReference type="EMBL" id="PKLZ01000010">
    <property type="protein sequence ID" value="PLW81863.1"/>
    <property type="molecule type" value="Genomic_DNA"/>
</dbReference>
<dbReference type="Gene3D" id="3.40.50.1240">
    <property type="entry name" value="Phosphoglycerate mutase-like"/>
    <property type="match status" value="1"/>
</dbReference>
<proteinExistence type="predicted"/>
<reference evidence="3" key="1">
    <citation type="submission" date="2017-11" db="EMBL/GenBank/DDBJ databases">
        <title>The draft genome sequence of Chromatocurvus sp. F02.</title>
        <authorList>
            <person name="Du Z.-J."/>
            <person name="Chang Y.-Q."/>
        </authorList>
    </citation>
    <scope>NUCLEOTIDE SEQUENCE [LARGE SCALE GENOMIC DNA]</scope>
    <source>
        <strain evidence="3">F02</strain>
    </source>
</reference>
<evidence type="ECO:0000256" key="1">
    <source>
        <dbReference type="SAM" id="MobiDB-lite"/>
    </source>
</evidence>
<protein>
    <submittedName>
        <fullName evidence="2">Phosphoglycerate mutase</fullName>
    </submittedName>
</protein>
<evidence type="ECO:0000313" key="2">
    <source>
        <dbReference type="EMBL" id="PLW81863.1"/>
    </source>
</evidence>
<keyword evidence="3" id="KW-1185">Reference proteome</keyword>
<dbReference type="CDD" id="cd07067">
    <property type="entry name" value="HP_PGM_like"/>
    <property type="match status" value="1"/>
</dbReference>
<dbReference type="Proteomes" id="UP000234845">
    <property type="component" value="Unassembled WGS sequence"/>
</dbReference>
<organism evidence="2 3">
    <name type="scientific">Kineobactrum sediminis</name>
    <dbReference type="NCBI Taxonomy" id="1905677"/>
    <lineage>
        <taxon>Bacteria</taxon>
        <taxon>Pseudomonadati</taxon>
        <taxon>Pseudomonadota</taxon>
        <taxon>Gammaproteobacteria</taxon>
        <taxon>Cellvibrionales</taxon>
        <taxon>Halieaceae</taxon>
        <taxon>Kineobactrum</taxon>
    </lineage>
</organism>
<dbReference type="InterPro" id="IPR013078">
    <property type="entry name" value="His_Pase_superF_clade-1"/>
</dbReference>
<gene>
    <name evidence="2" type="ORF">CWI75_14060</name>
</gene>
<feature type="compositionally biased region" description="Basic and acidic residues" evidence="1">
    <location>
        <begin position="34"/>
        <end position="49"/>
    </location>
</feature>
<dbReference type="Pfam" id="PF00300">
    <property type="entry name" value="His_Phos_1"/>
    <property type="match status" value="1"/>
</dbReference>
<dbReference type="AlphaFoldDB" id="A0A2N5Y0F5"/>
<name>A0A2N5Y0F5_9GAMM</name>
<dbReference type="SMART" id="SM00855">
    <property type="entry name" value="PGAM"/>
    <property type="match status" value="1"/>
</dbReference>
<dbReference type="InterPro" id="IPR029033">
    <property type="entry name" value="His_PPase_superfam"/>
</dbReference>
<accession>A0A2N5Y0F5</accession>
<dbReference type="SUPFAM" id="SSF53254">
    <property type="entry name" value="Phosphoglycerate mutase-like"/>
    <property type="match status" value="1"/>
</dbReference>